<dbReference type="RefSeq" id="XP_022642686.1">
    <property type="nucleotide sequence ID" value="XM_022786965.1"/>
</dbReference>
<dbReference type="AlphaFoldDB" id="A0A3Q0FG78"/>
<dbReference type="GeneID" id="111242629"/>
<dbReference type="GO" id="GO:0005730">
    <property type="term" value="C:nucleolus"/>
    <property type="evidence" value="ECO:0007669"/>
    <property type="project" value="InterPro"/>
</dbReference>
<protein>
    <submittedName>
        <fullName evidence="5">Uncharacterized protein LOC111242629</fullName>
    </submittedName>
</protein>
<evidence type="ECO:0000256" key="3">
    <source>
        <dbReference type="SAM" id="MobiDB-lite"/>
    </source>
</evidence>
<dbReference type="GO" id="GO:0006355">
    <property type="term" value="P:regulation of DNA-templated transcription"/>
    <property type="evidence" value="ECO:0007669"/>
    <property type="project" value="InterPro"/>
</dbReference>
<name>A0A3Q0FG78_VIGRR</name>
<gene>
    <name evidence="5" type="primary">LOC111242629</name>
</gene>
<dbReference type="GO" id="GO:0003677">
    <property type="term" value="F:DNA binding"/>
    <property type="evidence" value="ECO:0007669"/>
    <property type="project" value="InterPro"/>
</dbReference>
<dbReference type="OrthoDB" id="342531at2759"/>
<dbReference type="Proteomes" id="UP000087766">
    <property type="component" value="Chromosome 10"/>
</dbReference>
<accession>A0A3Q0FG78</accession>
<feature type="compositionally biased region" description="Acidic residues" evidence="3">
    <location>
        <begin position="168"/>
        <end position="178"/>
    </location>
</feature>
<evidence type="ECO:0000256" key="2">
    <source>
        <dbReference type="ARBA" id="ARBA00023242"/>
    </source>
</evidence>
<evidence type="ECO:0000313" key="5">
    <source>
        <dbReference type="RefSeq" id="XP_022642686.1"/>
    </source>
</evidence>
<dbReference type="STRING" id="3916.A0A3Q0FG78"/>
<dbReference type="PANTHER" id="PTHR13213">
    <property type="entry name" value="MYB-BINDING PROTEIN 1A FAMILY MEMBER"/>
    <property type="match status" value="1"/>
</dbReference>
<reference evidence="4" key="1">
    <citation type="journal article" date="2014" name="Nat. Commun.">
        <title>Genome sequence of mungbean and insights into evolution within Vigna species.</title>
        <authorList>
            <person name="Kang Y.J."/>
            <person name="Kim S.K."/>
            <person name="Kim M.Y."/>
            <person name="Lestari P."/>
            <person name="Kim K.H."/>
            <person name="Ha B.K."/>
            <person name="Jun T.H."/>
            <person name="Hwang W.J."/>
            <person name="Lee T."/>
            <person name="Lee J."/>
            <person name="Shim S."/>
            <person name="Yoon M.Y."/>
            <person name="Jang Y.E."/>
            <person name="Han K.S."/>
            <person name="Taeprayoon P."/>
            <person name="Yoon N."/>
            <person name="Somta P."/>
            <person name="Tanya P."/>
            <person name="Kim K.S."/>
            <person name="Gwag J.G."/>
            <person name="Moon J.K."/>
            <person name="Lee Y.H."/>
            <person name="Park B.S."/>
            <person name="Bombarely A."/>
            <person name="Doyle J.J."/>
            <person name="Jackson S.A."/>
            <person name="Schafleitner R."/>
            <person name="Srinives P."/>
            <person name="Varshney R.K."/>
            <person name="Lee S.H."/>
        </authorList>
    </citation>
    <scope>NUCLEOTIDE SEQUENCE [LARGE SCALE GENOMIC DNA]</scope>
    <source>
        <strain evidence="4">cv. VC1973A</strain>
    </source>
</reference>
<reference evidence="5" key="2">
    <citation type="submission" date="2025-08" db="UniProtKB">
        <authorList>
            <consortium name="RefSeq"/>
        </authorList>
    </citation>
    <scope>IDENTIFICATION</scope>
    <source>
        <tissue evidence="5">Leaf</tissue>
    </source>
</reference>
<sequence length="467" mass="54617">MAFELNTIQNEFGEDEECPAVKYTLQRLITGLSNSPEEVYDRLLGRLMAYKALALIGRLIREYDLKEFISAVISIAYRDRNLQLPAAYVILTLVDELPLEAVTKHIIGAPELQEWFDTAMEVFNYFNGDQEYELIQALWLLKKRQLDMAEDDDTESDSQTESDNSPSADEDEDDNGDDLEIGQILEENNKNPTQLLDKLKILTLLRIFTHMDPDRSRFRRRYLKLAQGLVNLHTGKVSEQPGQQIWEKMQKRIFRITDHPGDAATLHTLEYLLKKSVNLASEPFKMKNRPNGFWRLLFQNRPFGIFGYLKQSAAWNRDEMVSSLARTMTFWLLEIIESRNFRKEEVQNIFEIFFDVVEEYFNNEKSQIEAGFLKDIFRRAPWIGCEIGNYLLDICEHEMPCFLQLEAVDMLEIIMKPFFSYYGNYHPWAIRTRNNLDELRSDVQGNEQENSTMLKKLCQGFQDSVKA</sequence>
<keyword evidence="4" id="KW-1185">Reference proteome</keyword>
<comment type="subcellular location">
    <subcellularLocation>
        <location evidence="1">Nucleus</location>
    </subcellularLocation>
</comment>
<feature type="compositionally biased region" description="Acidic residues" evidence="3">
    <location>
        <begin position="150"/>
        <end position="160"/>
    </location>
</feature>
<dbReference type="KEGG" id="vra:111242629"/>
<keyword evidence="2" id="KW-0539">Nucleus</keyword>
<evidence type="ECO:0000313" key="4">
    <source>
        <dbReference type="Proteomes" id="UP000087766"/>
    </source>
</evidence>
<feature type="region of interest" description="Disordered" evidence="3">
    <location>
        <begin position="150"/>
        <end position="178"/>
    </location>
</feature>
<organism evidence="4 5">
    <name type="scientific">Vigna radiata var. radiata</name>
    <name type="common">Mung bean</name>
    <name type="synonym">Phaseolus aureus</name>
    <dbReference type="NCBI Taxonomy" id="3916"/>
    <lineage>
        <taxon>Eukaryota</taxon>
        <taxon>Viridiplantae</taxon>
        <taxon>Streptophyta</taxon>
        <taxon>Embryophyta</taxon>
        <taxon>Tracheophyta</taxon>
        <taxon>Spermatophyta</taxon>
        <taxon>Magnoliopsida</taxon>
        <taxon>eudicotyledons</taxon>
        <taxon>Gunneridae</taxon>
        <taxon>Pentapetalae</taxon>
        <taxon>rosids</taxon>
        <taxon>fabids</taxon>
        <taxon>Fabales</taxon>
        <taxon>Fabaceae</taxon>
        <taxon>Papilionoideae</taxon>
        <taxon>50 kb inversion clade</taxon>
        <taxon>NPAAA clade</taxon>
        <taxon>indigoferoid/millettioid clade</taxon>
        <taxon>Phaseoleae</taxon>
        <taxon>Vigna</taxon>
    </lineage>
</organism>
<proteinExistence type="predicted"/>
<dbReference type="PANTHER" id="PTHR13213:SF2">
    <property type="entry name" value="MYB-BINDING PROTEIN 1A"/>
    <property type="match status" value="1"/>
</dbReference>
<dbReference type="InterPro" id="IPR007015">
    <property type="entry name" value="DNA_pol_V/MYBBP1A"/>
</dbReference>
<evidence type="ECO:0000256" key="1">
    <source>
        <dbReference type="ARBA" id="ARBA00004123"/>
    </source>
</evidence>